<dbReference type="InterPro" id="IPR036910">
    <property type="entry name" value="HMG_box_dom_sf"/>
</dbReference>
<evidence type="ECO:0000256" key="6">
    <source>
        <dbReference type="ARBA" id="ARBA00023242"/>
    </source>
</evidence>
<dbReference type="GO" id="GO:0003700">
    <property type="term" value="F:DNA-binding transcription factor activity"/>
    <property type="evidence" value="ECO:0007669"/>
    <property type="project" value="TreeGrafter"/>
</dbReference>
<dbReference type="GO" id="GO:0005634">
    <property type="term" value="C:nucleus"/>
    <property type="evidence" value="ECO:0007669"/>
    <property type="project" value="UniProtKB-SubCell"/>
</dbReference>
<keyword evidence="3" id="KW-0805">Transcription regulation</keyword>
<dbReference type="EnsemblMetazoa" id="XM_021057197.2">
    <property type="protein sequence ID" value="XP_020912856.1"/>
    <property type="gene ID" value="LOC110250596"/>
</dbReference>
<comment type="subcellular location">
    <subcellularLocation>
        <location evidence="1">Nucleus</location>
    </subcellularLocation>
</comment>
<dbReference type="CDD" id="cd00084">
    <property type="entry name" value="HMG-box_SF"/>
    <property type="match status" value="1"/>
</dbReference>
<keyword evidence="5" id="KW-0804">Transcription</keyword>
<dbReference type="KEGG" id="epa:110250596"/>
<dbReference type="SUPFAM" id="SSF117773">
    <property type="entry name" value="GTF2I-like repeat"/>
    <property type="match status" value="1"/>
</dbReference>
<dbReference type="GO" id="GO:0003677">
    <property type="term" value="F:DNA binding"/>
    <property type="evidence" value="ECO:0007669"/>
    <property type="project" value="UniProtKB-KW"/>
</dbReference>
<keyword evidence="6" id="KW-0539">Nucleus</keyword>
<evidence type="ECO:0000256" key="3">
    <source>
        <dbReference type="ARBA" id="ARBA00023015"/>
    </source>
</evidence>
<dbReference type="Pfam" id="PF02946">
    <property type="entry name" value="GTF2I"/>
    <property type="match status" value="1"/>
</dbReference>
<evidence type="ECO:0000256" key="1">
    <source>
        <dbReference type="ARBA" id="ARBA00004123"/>
    </source>
</evidence>
<organism evidence="8 9">
    <name type="scientific">Exaiptasia diaphana</name>
    <name type="common">Tropical sea anemone</name>
    <name type="synonym">Aiptasia pulchella</name>
    <dbReference type="NCBI Taxonomy" id="2652724"/>
    <lineage>
        <taxon>Eukaryota</taxon>
        <taxon>Metazoa</taxon>
        <taxon>Cnidaria</taxon>
        <taxon>Anthozoa</taxon>
        <taxon>Hexacorallia</taxon>
        <taxon>Actiniaria</taxon>
        <taxon>Aiptasiidae</taxon>
        <taxon>Exaiptasia</taxon>
    </lineage>
</organism>
<evidence type="ECO:0000256" key="2">
    <source>
        <dbReference type="ARBA" id="ARBA00022737"/>
    </source>
</evidence>
<evidence type="ECO:0000313" key="8">
    <source>
        <dbReference type="EnsemblMetazoa" id="XP_020912856.1"/>
    </source>
</evidence>
<keyword evidence="4" id="KW-0238">DNA-binding</keyword>
<dbReference type="InterPro" id="IPR036647">
    <property type="entry name" value="GTF2I-like_rpt_sf"/>
</dbReference>
<dbReference type="GeneID" id="110250596"/>
<dbReference type="RefSeq" id="XP_020912856.1">
    <property type="nucleotide sequence ID" value="XM_021057197.2"/>
</dbReference>
<accession>A0A913Y0T3</accession>
<reference evidence="8" key="1">
    <citation type="submission" date="2022-11" db="UniProtKB">
        <authorList>
            <consortium name="EnsemblMetazoa"/>
        </authorList>
    </citation>
    <scope>IDENTIFICATION</scope>
</reference>
<dbReference type="OrthoDB" id="8419500at2759"/>
<dbReference type="PANTHER" id="PTHR46304:SF2">
    <property type="entry name" value="GENERAL TRANSCRIPTION FACTOR II-I"/>
    <property type="match status" value="1"/>
</dbReference>
<evidence type="ECO:0000256" key="5">
    <source>
        <dbReference type="ARBA" id="ARBA00023163"/>
    </source>
</evidence>
<feature type="compositionally biased region" description="Basic and acidic residues" evidence="7">
    <location>
        <begin position="16"/>
        <end position="28"/>
    </location>
</feature>
<dbReference type="PROSITE" id="PS51139">
    <property type="entry name" value="GTF2I"/>
    <property type="match status" value="1"/>
</dbReference>
<feature type="region of interest" description="Disordered" evidence="7">
    <location>
        <begin position="1"/>
        <end position="29"/>
    </location>
</feature>
<proteinExistence type="predicted"/>
<keyword evidence="9" id="KW-1185">Reference proteome</keyword>
<dbReference type="PANTHER" id="PTHR46304">
    <property type="entry name" value="GENERAL TRANSCRIPTION FACTOR II-I REPEAT DOMAIN-CONTAINING PROTEIN 1"/>
    <property type="match status" value="1"/>
</dbReference>
<dbReference type="Proteomes" id="UP000887567">
    <property type="component" value="Unplaced"/>
</dbReference>
<sequence>MQKWIGNFTAKRKKESHQIDEDQPEPSKKIKLPSYRKAASGYNRFCAEYFKSETMITSQSLKNKAAATAWRELTDEEKEEINKKAKESSNIDPQKLNTEEKSKLIKTHLKQIVKEVEFIEQIGGEIAGVMLLPTGEVCCLGSTAGLNFLSNNSDIDLKFRKHFACPEQPQRYTEKDLTQLFQKKYSELVGHCCGEVPWKRDNFKAAGMPEGIALKRPCFYGSKQIQAIMKKSHDIKFVFKDEMEEAAPEIESDVDIADVRTVLEAIVGKEVANRALTDGNSLIDEYEVEVVDLAMPQDLNFKLHMCEKYFTKDATLSVCLNLSHSKVISDLILPTYTTENPFWLFFCNESPAKIVEMAKKKPSSRISGHWFDLDPISGQYSLQKARASIAVKSIIKSSLGGIVYHQWNRDAHDLTYRPPIDMVNAINHILTQQGYL</sequence>
<dbReference type="Gene3D" id="1.10.30.10">
    <property type="entry name" value="High mobility group box domain"/>
    <property type="match status" value="1"/>
</dbReference>
<protein>
    <submittedName>
        <fullName evidence="8">Uncharacterized protein</fullName>
    </submittedName>
</protein>
<evidence type="ECO:0000256" key="4">
    <source>
        <dbReference type="ARBA" id="ARBA00023125"/>
    </source>
</evidence>
<name>A0A913Y0T3_EXADI</name>
<dbReference type="Gene3D" id="3.90.1460.10">
    <property type="entry name" value="GTF2I-like"/>
    <property type="match status" value="1"/>
</dbReference>
<dbReference type="AlphaFoldDB" id="A0A913Y0T3"/>
<dbReference type="InterPro" id="IPR004212">
    <property type="entry name" value="GTF2I"/>
</dbReference>
<evidence type="ECO:0000313" key="9">
    <source>
        <dbReference type="Proteomes" id="UP000887567"/>
    </source>
</evidence>
<keyword evidence="2" id="KW-0677">Repeat</keyword>
<evidence type="ECO:0000256" key="7">
    <source>
        <dbReference type="SAM" id="MobiDB-lite"/>
    </source>
</evidence>